<evidence type="ECO:0000313" key="2">
    <source>
        <dbReference type="EMBL" id="QSX34395.1"/>
    </source>
</evidence>
<name>A0ABX7QU03_9GAMM</name>
<dbReference type="Pfam" id="PF11342">
    <property type="entry name" value="DUF3144"/>
    <property type="match status" value="1"/>
</dbReference>
<dbReference type="InterPro" id="IPR021490">
    <property type="entry name" value="DUF3144"/>
</dbReference>
<proteinExistence type="predicted"/>
<feature type="region of interest" description="Disordered" evidence="1">
    <location>
        <begin position="83"/>
        <end position="108"/>
    </location>
</feature>
<evidence type="ECO:0000313" key="3">
    <source>
        <dbReference type="Proteomes" id="UP000662770"/>
    </source>
</evidence>
<gene>
    <name evidence="2" type="ORF">JYB87_03850</name>
</gene>
<accession>A0ABX7QU03</accession>
<evidence type="ECO:0000256" key="1">
    <source>
        <dbReference type="SAM" id="MobiDB-lite"/>
    </source>
</evidence>
<protein>
    <submittedName>
        <fullName evidence="2">DUF3144 domain-containing protein</fullName>
    </submittedName>
</protein>
<dbReference type="RefSeq" id="WP_207355598.1">
    <property type="nucleotide sequence ID" value="NZ_CP071503.1"/>
</dbReference>
<organism evidence="2 3">
    <name type="scientific">Shewanella avicenniae</name>
    <dbReference type="NCBI Taxonomy" id="2814294"/>
    <lineage>
        <taxon>Bacteria</taxon>
        <taxon>Pseudomonadati</taxon>
        <taxon>Pseudomonadota</taxon>
        <taxon>Gammaproteobacteria</taxon>
        <taxon>Alteromonadales</taxon>
        <taxon>Shewanellaceae</taxon>
        <taxon>Shewanella</taxon>
    </lineage>
</organism>
<sequence>MTDANKATTIFELADQFIALANELSQAEQDVGKVGTALRFAAARYNAFEAAIKSSDLANEKDSALDWFSNEYREMLQDNLEDHIANPPAPAATDAAPEADNSVQHFQP</sequence>
<dbReference type="Proteomes" id="UP000662770">
    <property type="component" value="Chromosome"/>
</dbReference>
<dbReference type="EMBL" id="CP071503">
    <property type="protein sequence ID" value="QSX34395.1"/>
    <property type="molecule type" value="Genomic_DNA"/>
</dbReference>
<keyword evidence="3" id="KW-1185">Reference proteome</keyword>
<reference evidence="2 3" key="1">
    <citation type="submission" date="2021-03" db="EMBL/GenBank/DDBJ databases">
        <title>Novel species identification of genus Shewanella.</title>
        <authorList>
            <person name="Liu G."/>
            <person name="Zhang Q."/>
        </authorList>
    </citation>
    <scope>NUCLEOTIDE SEQUENCE [LARGE SCALE GENOMIC DNA]</scope>
    <source>
        <strain evidence="2 3">FJAT-51800</strain>
    </source>
</reference>
<dbReference type="Gene3D" id="1.10.287.3020">
    <property type="match status" value="1"/>
</dbReference>